<dbReference type="RefSeq" id="WP_046766623.1">
    <property type="nucleotide sequence ID" value="NZ_KQ061219.1"/>
</dbReference>
<keyword evidence="2" id="KW-0812">Transmembrane</keyword>
<evidence type="ECO:0000256" key="2">
    <source>
        <dbReference type="SAM" id="Phobius"/>
    </source>
</evidence>
<feature type="region of interest" description="Disordered" evidence="1">
    <location>
        <begin position="152"/>
        <end position="200"/>
    </location>
</feature>
<organism evidence="3 4">
    <name type="scientific">Jiangella alkaliphila</name>
    <dbReference type="NCBI Taxonomy" id="419479"/>
    <lineage>
        <taxon>Bacteria</taxon>
        <taxon>Bacillati</taxon>
        <taxon>Actinomycetota</taxon>
        <taxon>Actinomycetes</taxon>
        <taxon>Jiangellales</taxon>
        <taxon>Jiangellaceae</taxon>
        <taxon>Jiangella</taxon>
    </lineage>
</organism>
<proteinExistence type="predicted"/>
<evidence type="ECO:0000256" key="1">
    <source>
        <dbReference type="SAM" id="MobiDB-lite"/>
    </source>
</evidence>
<keyword evidence="2" id="KW-0472">Membrane</keyword>
<name>A0A1H2GEG1_9ACTN</name>
<feature type="transmembrane region" description="Helical" evidence="2">
    <location>
        <begin position="6"/>
        <end position="31"/>
    </location>
</feature>
<evidence type="ECO:0000313" key="3">
    <source>
        <dbReference type="EMBL" id="SDU17965.1"/>
    </source>
</evidence>
<reference evidence="4" key="1">
    <citation type="submission" date="2016-10" db="EMBL/GenBank/DDBJ databases">
        <authorList>
            <person name="Varghese N."/>
            <person name="Submissions S."/>
        </authorList>
    </citation>
    <scope>NUCLEOTIDE SEQUENCE [LARGE SCALE GENOMIC DNA]</scope>
    <source>
        <strain evidence="4">DSM 45079</strain>
    </source>
</reference>
<protein>
    <submittedName>
        <fullName evidence="3">Uncharacterized protein</fullName>
    </submittedName>
</protein>
<dbReference type="EMBL" id="LT629791">
    <property type="protein sequence ID" value="SDU17965.1"/>
    <property type="molecule type" value="Genomic_DNA"/>
</dbReference>
<feature type="compositionally biased region" description="Basic and acidic residues" evidence="1">
    <location>
        <begin position="156"/>
        <end position="172"/>
    </location>
</feature>
<accession>A0A1H2GEG1</accession>
<dbReference type="AlphaFoldDB" id="A0A1H2GEG1"/>
<sequence length="200" mass="22487">MDQNEAIVLSAAIGAGGVIAGVLLSFLSALVQEFFRRRHERSERRYEDKRATYVKFALACSEAERDTWEFEEQYGHLPADHPGLQDVEGHESLVTPYMMIEIFAPGRVKEAAYGYVQAINRWAYFRGSSDEARGAREKFIMEMQNDLKFKSRRQARRELEKERRAEVARRAAADAQWPDPPPGVTGGSGAPAPGDARPQA</sequence>
<dbReference type="Proteomes" id="UP000182977">
    <property type="component" value="Chromosome I"/>
</dbReference>
<evidence type="ECO:0000313" key="4">
    <source>
        <dbReference type="Proteomes" id="UP000182977"/>
    </source>
</evidence>
<gene>
    <name evidence="3" type="ORF">SAMN04488563_0452</name>
</gene>
<keyword evidence="2" id="KW-1133">Transmembrane helix</keyword>
<keyword evidence="4" id="KW-1185">Reference proteome</keyword>